<dbReference type="AlphaFoldDB" id="X1SDP2"/>
<sequence>MESSPTSNTFKSYISFWTGQMFSLLGSSIVQFVVIWWIAIETESPIYLSIAAFLGFLPMVVISPIAGVFIDRWNRKLTIAITDFLQAVITVWLIFLIMLNIADVWTIILINSLRGICQAFHFPAINAIIPIMIPKKHLSRFNGINYFFTGLINVIGPVVAASLLLIWSINEILWIDIITFIIAIFPLLLIKIPLVIEKDKKRDSFKNDFKLGFNVLQTVPGLLILLILISAVNFLSVPFHTLLPLFVIVNHVGTASDLAIVMALIQIGIVF</sequence>
<dbReference type="SUPFAM" id="SSF103473">
    <property type="entry name" value="MFS general substrate transporter"/>
    <property type="match status" value="1"/>
</dbReference>
<evidence type="ECO:0008006" key="8">
    <source>
        <dbReference type="Google" id="ProtNLM"/>
    </source>
</evidence>
<accession>X1SDP2</accession>
<feature type="transmembrane region" description="Helical" evidence="6">
    <location>
        <begin position="46"/>
        <end position="70"/>
    </location>
</feature>
<evidence type="ECO:0000256" key="3">
    <source>
        <dbReference type="ARBA" id="ARBA00022692"/>
    </source>
</evidence>
<dbReference type="PANTHER" id="PTHR23513">
    <property type="entry name" value="INTEGRAL MEMBRANE EFFLUX PROTEIN-RELATED"/>
    <property type="match status" value="1"/>
</dbReference>
<dbReference type="CDD" id="cd06173">
    <property type="entry name" value="MFS_MefA_like"/>
    <property type="match status" value="1"/>
</dbReference>
<dbReference type="InterPro" id="IPR011701">
    <property type="entry name" value="MFS"/>
</dbReference>
<dbReference type="GO" id="GO:0005886">
    <property type="term" value="C:plasma membrane"/>
    <property type="evidence" value="ECO:0007669"/>
    <property type="project" value="UniProtKB-SubCell"/>
</dbReference>
<organism evidence="7">
    <name type="scientific">marine sediment metagenome</name>
    <dbReference type="NCBI Taxonomy" id="412755"/>
    <lineage>
        <taxon>unclassified sequences</taxon>
        <taxon>metagenomes</taxon>
        <taxon>ecological metagenomes</taxon>
    </lineage>
</organism>
<proteinExistence type="predicted"/>
<dbReference type="Gene3D" id="1.20.1250.20">
    <property type="entry name" value="MFS general substrate transporter like domains"/>
    <property type="match status" value="1"/>
</dbReference>
<feature type="transmembrane region" description="Helical" evidence="6">
    <location>
        <begin position="172"/>
        <end position="190"/>
    </location>
</feature>
<feature type="transmembrane region" description="Helical" evidence="6">
    <location>
        <begin position="145"/>
        <end position="166"/>
    </location>
</feature>
<feature type="transmembrane region" description="Helical" evidence="6">
    <location>
        <begin position="211"/>
        <end position="236"/>
    </location>
</feature>
<comment type="caution">
    <text evidence="7">The sequence shown here is derived from an EMBL/GenBank/DDBJ whole genome shotgun (WGS) entry which is preliminary data.</text>
</comment>
<dbReference type="Pfam" id="PF07690">
    <property type="entry name" value="MFS_1"/>
    <property type="match status" value="1"/>
</dbReference>
<evidence type="ECO:0000256" key="1">
    <source>
        <dbReference type="ARBA" id="ARBA00004651"/>
    </source>
</evidence>
<evidence type="ECO:0000256" key="2">
    <source>
        <dbReference type="ARBA" id="ARBA00022475"/>
    </source>
</evidence>
<dbReference type="GO" id="GO:0022857">
    <property type="term" value="F:transmembrane transporter activity"/>
    <property type="evidence" value="ECO:0007669"/>
    <property type="project" value="InterPro"/>
</dbReference>
<gene>
    <name evidence="7" type="ORF">S12H4_02279</name>
</gene>
<protein>
    <recommendedName>
        <fullName evidence="8">Major facilitator superfamily (MFS) profile domain-containing protein</fullName>
    </recommendedName>
</protein>
<keyword evidence="4 6" id="KW-1133">Transmembrane helix</keyword>
<evidence type="ECO:0000256" key="4">
    <source>
        <dbReference type="ARBA" id="ARBA00022989"/>
    </source>
</evidence>
<feature type="non-terminal residue" evidence="7">
    <location>
        <position position="271"/>
    </location>
</feature>
<dbReference type="PANTHER" id="PTHR23513:SF6">
    <property type="entry name" value="MAJOR FACILITATOR SUPERFAMILY ASSOCIATED DOMAIN-CONTAINING PROTEIN"/>
    <property type="match status" value="1"/>
</dbReference>
<comment type="subcellular location">
    <subcellularLocation>
        <location evidence="1">Cell membrane</location>
        <topology evidence="1">Multi-pass membrane protein</topology>
    </subcellularLocation>
</comment>
<name>X1SDP2_9ZZZZ</name>
<feature type="transmembrane region" description="Helical" evidence="6">
    <location>
        <begin position="242"/>
        <end position="265"/>
    </location>
</feature>
<feature type="transmembrane region" description="Helical" evidence="6">
    <location>
        <begin position="77"/>
        <end position="101"/>
    </location>
</feature>
<keyword evidence="5 6" id="KW-0472">Membrane</keyword>
<evidence type="ECO:0000256" key="6">
    <source>
        <dbReference type="SAM" id="Phobius"/>
    </source>
</evidence>
<reference evidence="7" key="1">
    <citation type="journal article" date="2014" name="Front. Microbiol.">
        <title>High frequency of phylogenetically diverse reductive dehalogenase-homologous genes in deep subseafloor sedimentary metagenomes.</title>
        <authorList>
            <person name="Kawai M."/>
            <person name="Futagami T."/>
            <person name="Toyoda A."/>
            <person name="Takaki Y."/>
            <person name="Nishi S."/>
            <person name="Hori S."/>
            <person name="Arai W."/>
            <person name="Tsubouchi T."/>
            <person name="Morono Y."/>
            <person name="Uchiyama I."/>
            <person name="Ito T."/>
            <person name="Fujiyama A."/>
            <person name="Inagaki F."/>
            <person name="Takami H."/>
        </authorList>
    </citation>
    <scope>NUCLEOTIDE SEQUENCE</scope>
    <source>
        <strain evidence="7">Expedition CK06-06</strain>
    </source>
</reference>
<dbReference type="EMBL" id="BARW01000543">
    <property type="protein sequence ID" value="GAI65914.1"/>
    <property type="molecule type" value="Genomic_DNA"/>
</dbReference>
<evidence type="ECO:0000313" key="7">
    <source>
        <dbReference type="EMBL" id="GAI65914.1"/>
    </source>
</evidence>
<keyword evidence="2" id="KW-1003">Cell membrane</keyword>
<feature type="transmembrane region" description="Helical" evidence="6">
    <location>
        <begin position="21"/>
        <end position="40"/>
    </location>
</feature>
<dbReference type="InterPro" id="IPR036259">
    <property type="entry name" value="MFS_trans_sf"/>
</dbReference>
<keyword evidence="3 6" id="KW-0812">Transmembrane</keyword>
<evidence type="ECO:0000256" key="5">
    <source>
        <dbReference type="ARBA" id="ARBA00023136"/>
    </source>
</evidence>